<keyword evidence="2" id="KW-0472">Membrane</keyword>
<dbReference type="Proteomes" id="UP000830236">
    <property type="component" value="Chromosome"/>
</dbReference>
<evidence type="ECO:0000313" key="4">
    <source>
        <dbReference type="Proteomes" id="UP000830236"/>
    </source>
</evidence>
<feature type="transmembrane region" description="Helical" evidence="2">
    <location>
        <begin position="210"/>
        <end position="232"/>
    </location>
</feature>
<keyword evidence="2" id="KW-1133">Transmembrane helix</keyword>
<evidence type="ECO:0000256" key="1">
    <source>
        <dbReference type="SAM" id="MobiDB-lite"/>
    </source>
</evidence>
<feature type="compositionally biased region" description="Low complexity" evidence="1">
    <location>
        <begin position="19"/>
        <end position="36"/>
    </location>
</feature>
<proteinExistence type="predicted"/>
<dbReference type="PANTHER" id="PTHR37305:SF1">
    <property type="entry name" value="MEMBRANE PROTEIN"/>
    <property type="match status" value="1"/>
</dbReference>
<reference evidence="3" key="1">
    <citation type="submission" date="2022-05" db="EMBL/GenBank/DDBJ databases">
        <title>Using nanopore sequencing to obtain complete genomes from saliva samples.</title>
        <authorList>
            <person name="Baker J.L."/>
        </authorList>
    </citation>
    <scope>NUCLEOTIDE SEQUENCE</scope>
    <source>
        <strain evidence="3">JCVI-JB-Ag32</strain>
    </source>
</reference>
<sequence>MTATNHSANQGRVPTQGVPAQQMPTTAPAAPVQGAPVPAQQGQVLQAPHGHQAPAQQRAPRRRVQAKQTFFSVFRSEWSKLASLRSTWITAAIASLITIGISVLIMAQYSGMKGYADKAANYLTVGSSFGQIAVAVLGALLITGEYSSGQIRSSLAAVPRRGRLFAAKAVVVTIFSALLGLVTVALTYLLSLPILGNKAGSLSNPEYLGFFWGTAMAFAIIGLMAMSFGYILRSTAGSISLVVVLLFVIQIPLGLASTKWSWAAYAAEIMPSTSGAAAADPYGLFVTTKLDYDLVIACGYAWAIIPMIIAYFVFSKRDA</sequence>
<dbReference type="Pfam" id="PF12730">
    <property type="entry name" value="ABC2_membrane_4"/>
    <property type="match status" value="1"/>
</dbReference>
<feature type="transmembrane region" description="Helical" evidence="2">
    <location>
        <begin position="122"/>
        <end position="144"/>
    </location>
</feature>
<feature type="compositionally biased region" description="Polar residues" evidence="1">
    <location>
        <begin position="1"/>
        <end position="13"/>
    </location>
</feature>
<feature type="transmembrane region" description="Helical" evidence="2">
    <location>
        <begin position="88"/>
        <end position="110"/>
    </location>
</feature>
<feature type="transmembrane region" description="Helical" evidence="2">
    <location>
        <begin position="165"/>
        <end position="190"/>
    </location>
</feature>
<protein>
    <submittedName>
        <fullName evidence="3">ABC transporter permease</fullName>
    </submittedName>
</protein>
<evidence type="ECO:0000256" key="2">
    <source>
        <dbReference type="SAM" id="Phobius"/>
    </source>
</evidence>
<gene>
    <name evidence="3" type="ORF">M3I41_08030</name>
</gene>
<dbReference type="KEGG" id="agh:M3I41_08030"/>
<feature type="region of interest" description="Disordered" evidence="1">
    <location>
        <begin position="1"/>
        <end position="36"/>
    </location>
</feature>
<accession>A0A9E7D4W2</accession>
<evidence type="ECO:0000313" key="3">
    <source>
        <dbReference type="EMBL" id="UQF79517.1"/>
    </source>
</evidence>
<dbReference type="AlphaFoldDB" id="A0A9E7D4W2"/>
<dbReference type="PANTHER" id="PTHR37305">
    <property type="entry name" value="INTEGRAL MEMBRANE PROTEIN-RELATED"/>
    <property type="match status" value="1"/>
</dbReference>
<organism evidence="3 4">
    <name type="scientific">Actinomyces graevenitzii</name>
    <dbReference type="NCBI Taxonomy" id="55565"/>
    <lineage>
        <taxon>Bacteria</taxon>
        <taxon>Bacillati</taxon>
        <taxon>Actinomycetota</taxon>
        <taxon>Actinomycetes</taxon>
        <taxon>Actinomycetales</taxon>
        <taxon>Actinomycetaceae</taxon>
        <taxon>Actinomyces</taxon>
    </lineage>
</organism>
<name>A0A9E7D4W2_9ACTO</name>
<feature type="transmembrane region" description="Helical" evidence="2">
    <location>
        <begin position="239"/>
        <end position="256"/>
    </location>
</feature>
<dbReference type="EMBL" id="CP097095">
    <property type="protein sequence ID" value="UQF79517.1"/>
    <property type="molecule type" value="Genomic_DNA"/>
</dbReference>
<keyword evidence="2" id="KW-0812">Transmembrane</keyword>
<feature type="transmembrane region" description="Helical" evidence="2">
    <location>
        <begin position="294"/>
        <end position="314"/>
    </location>
</feature>